<evidence type="ECO:0000313" key="2">
    <source>
        <dbReference type="Proteomes" id="UP000593568"/>
    </source>
</evidence>
<dbReference type="EMBL" id="JABEZW010000007">
    <property type="protein sequence ID" value="MBA0770804.1"/>
    <property type="molecule type" value="Genomic_DNA"/>
</dbReference>
<reference evidence="1 2" key="1">
    <citation type="journal article" date="2019" name="Genome Biol. Evol.">
        <title>Insights into the evolution of the New World diploid cottons (Gossypium, subgenus Houzingenia) based on genome sequencing.</title>
        <authorList>
            <person name="Grover C.E."/>
            <person name="Arick M.A. 2nd"/>
            <person name="Thrash A."/>
            <person name="Conover J.L."/>
            <person name="Sanders W.S."/>
            <person name="Peterson D.G."/>
            <person name="Frelichowski J.E."/>
            <person name="Scheffler J.A."/>
            <person name="Scheffler B.E."/>
            <person name="Wendel J.F."/>
        </authorList>
    </citation>
    <scope>NUCLEOTIDE SEQUENCE [LARGE SCALE GENOMIC DNA]</scope>
    <source>
        <strain evidence="1">8</strain>
        <tissue evidence="1">Leaf</tissue>
    </source>
</reference>
<accession>A0A7J9EDF6</accession>
<comment type="caution">
    <text evidence="1">The sequence shown here is derived from an EMBL/GenBank/DDBJ whole genome shotgun (WGS) entry which is preliminary data.</text>
</comment>
<dbReference type="AlphaFoldDB" id="A0A7J9EDF6"/>
<organism evidence="1 2">
    <name type="scientific">Gossypium trilobum</name>
    <dbReference type="NCBI Taxonomy" id="34281"/>
    <lineage>
        <taxon>Eukaryota</taxon>
        <taxon>Viridiplantae</taxon>
        <taxon>Streptophyta</taxon>
        <taxon>Embryophyta</taxon>
        <taxon>Tracheophyta</taxon>
        <taxon>Spermatophyta</taxon>
        <taxon>Magnoliopsida</taxon>
        <taxon>eudicotyledons</taxon>
        <taxon>Gunneridae</taxon>
        <taxon>Pentapetalae</taxon>
        <taxon>rosids</taxon>
        <taxon>malvids</taxon>
        <taxon>Malvales</taxon>
        <taxon>Malvaceae</taxon>
        <taxon>Malvoideae</taxon>
        <taxon>Gossypium</taxon>
    </lineage>
</organism>
<evidence type="ECO:0000313" key="1">
    <source>
        <dbReference type="EMBL" id="MBA0770804.1"/>
    </source>
</evidence>
<sequence>MLGAYPSPYMYPNPYMFHFPSLYDRLECMAQCISFLNDSDSTYDI</sequence>
<name>A0A7J9EDF6_9ROSI</name>
<protein>
    <submittedName>
        <fullName evidence="1">Uncharacterized protein</fullName>
    </submittedName>
</protein>
<dbReference type="Proteomes" id="UP000593568">
    <property type="component" value="Unassembled WGS sequence"/>
</dbReference>
<proteinExistence type="predicted"/>
<keyword evidence="2" id="KW-1185">Reference proteome</keyword>
<gene>
    <name evidence="1" type="ORF">Gotri_019379</name>
</gene>